<protein>
    <submittedName>
        <fullName evidence="1">Uncharacterized protein</fullName>
    </submittedName>
</protein>
<organism evidence="1 2">
    <name type="scientific">Streptomyces lacrimifluminis</name>
    <dbReference type="NCBI Taxonomy" id="1500077"/>
    <lineage>
        <taxon>Bacteria</taxon>
        <taxon>Bacillati</taxon>
        <taxon>Actinomycetota</taxon>
        <taxon>Actinomycetes</taxon>
        <taxon>Kitasatosporales</taxon>
        <taxon>Streptomycetaceae</taxon>
        <taxon>Streptomyces</taxon>
    </lineage>
</organism>
<proteinExistence type="predicted"/>
<reference evidence="1" key="1">
    <citation type="journal article" date="2014" name="Int. J. Syst. Evol. Microbiol.">
        <title>Complete genome sequence of Corynebacterium casei LMG S-19264T (=DSM 44701T), isolated from a smear-ripened cheese.</title>
        <authorList>
            <consortium name="US DOE Joint Genome Institute (JGI-PGF)"/>
            <person name="Walter F."/>
            <person name="Albersmeier A."/>
            <person name="Kalinowski J."/>
            <person name="Ruckert C."/>
        </authorList>
    </citation>
    <scope>NUCLEOTIDE SEQUENCE</scope>
    <source>
        <strain evidence="1">CGMCC 4.7272</strain>
    </source>
</reference>
<sequence length="99" mass="10577">MCQLIVCTDYARTNVSCASQPRQPLIQMNGPAAHGPSGSPRRQELSAIGIAKALASNPGLLPDEPTPGLYPTERDHFRAALRHLSGTTTVGPSTVLWRT</sequence>
<dbReference type="AlphaFoldDB" id="A0A917P8Y2"/>
<keyword evidence="2" id="KW-1185">Reference proteome</keyword>
<comment type="caution">
    <text evidence="1">The sequence shown here is derived from an EMBL/GenBank/DDBJ whole genome shotgun (WGS) entry which is preliminary data.</text>
</comment>
<evidence type="ECO:0000313" key="2">
    <source>
        <dbReference type="Proteomes" id="UP000625682"/>
    </source>
</evidence>
<name>A0A917P8Y2_9ACTN</name>
<dbReference type="EMBL" id="BMMU01000045">
    <property type="protein sequence ID" value="GGJ67160.1"/>
    <property type="molecule type" value="Genomic_DNA"/>
</dbReference>
<gene>
    <name evidence="1" type="ORF">GCM10012282_75200</name>
</gene>
<reference evidence="1" key="2">
    <citation type="submission" date="2020-09" db="EMBL/GenBank/DDBJ databases">
        <authorList>
            <person name="Sun Q."/>
            <person name="Zhou Y."/>
        </authorList>
    </citation>
    <scope>NUCLEOTIDE SEQUENCE</scope>
    <source>
        <strain evidence="1">CGMCC 4.7272</strain>
    </source>
</reference>
<evidence type="ECO:0000313" key="1">
    <source>
        <dbReference type="EMBL" id="GGJ67160.1"/>
    </source>
</evidence>
<accession>A0A917P8Y2</accession>
<dbReference type="Proteomes" id="UP000625682">
    <property type="component" value="Unassembled WGS sequence"/>
</dbReference>